<evidence type="ECO:0000313" key="3">
    <source>
        <dbReference type="Proteomes" id="UP000182063"/>
    </source>
</evidence>
<gene>
    <name evidence="2" type="ORF">BSL82_12655</name>
</gene>
<evidence type="ECO:0000256" key="1">
    <source>
        <dbReference type="SAM" id="MobiDB-lite"/>
    </source>
</evidence>
<dbReference type="STRING" id="1921510.BSL82_12655"/>
<keyword evidence="3" id="KW-1185">Reference proteome</keyword>
<accession>A0A1L3ZWR7</accession>
<reference evidence="3" key="1">
    <citation type="submission" date="2016-11" db="EMBL/GenBank/DDBJ databases">
        <title>Complete Genome Sequence of alachlor-degrading Sphingomonas sp. strain JJ-A5.</title>
        <authorList>
            <person name="Lee H."/>
            <person name="Ka J.-O."/>
        </authorList>
    </citation>
    <scope>NUCLEOTIDE SEQUENCE [LARGE SCALE GENOMIC DNA]</scope>
    <source>
        <strain evidence="3">JJ-A5</strain>
    </source>
</reference>
<dbReference type="Proteomes" id="UP000182063">
    <property type="component" value="Chromosome"/>
</dbReference>
<feature type="compositionally biased region" description="Basic and acidic residues" evidence="1">
    <location>
        <begin position="1"/>
        <end position="11"/>
    </location>
</feature>
<name>A0A1L3ZWR7_9SPHN</name>
<sequence length="148" mass="15991">MSGESHLETSGHRPAPSGVSGVNPATGLASDYLNHFYEPLMLLEHIDAEPDLLDDLAAWCPSSYAGHIGQSGRPDRELLLTAYRDAQPRVRRRFDSVAEEAGRATAAGLEGLVRTARGGGNVAQVASSLTDMLRRYIRRLDAIIHGRA</sequence>
<evidence type="ECO:0000313" key="2">
    <source>
        <dbReference type="EMBL" id="API60049.1"/>
    </source>
</evidence>
<proteinExistence type="predicted"/>
<protein>
    <submittedName>
        <fullName evidence="2">Uncharacterized protein</fullName>
    </submittedName>
</protein>
<dbReference type="KEGG" id="sphj:BSL82_12655"/>
<organism evidence="2 3">
    <name type="scientific">Tardibacter chloracetimidivorans</name>
    <dbReference type="NCBI Taxonomy" id="1921510"/>
    <lineage>
        <taxon>Bacteria</taxon>
        <taxon>Pseudomonadati</taxon>
        <taxon>Pseudomonadota</taxon>
        <taxon>Alphaproteobacteria</taxon>
        <taxon>Sphingomonadales</taxon>
        <taxon>Sphingomonadaceae</taxon>
        <taxon>Tardibacter</taxon>
    </lineage>
</organism>
<dbReference type="EMBL" id="CP018221">
    <property type="protein sequence ID" value="API60049.1"/>
    <property type="molecule type" value="Genomic_DNA"/>
</dbReference>
<dbReference type="AlphaFoldDB" id="A0A1L3ZWR7"/>
<feature type="region of interest" description="Disordered" evidence="1">
    <location>
        <begin position="1"/>
        <end position="22"/>
    </location>
</feature>